<keyword evidence="3" id="KW-1185">Reference proteome</keyword>
<dbReference type="Pfam" id="PF04422">
    <property type="entry name" value="FrhB_FdhB_N"/>
    <property type="match status" value="1"/>
</dbReference>
<dbReference type="GO" id="GO:0052592">
    <property type="term" value="F:oxidoreductase activity, acting on CH or CH2 groups, with an iron-sulfur protein as acceptor"/>
    <property type="evidence" value="ECO:0007669"/>
    <property type="project" value="TreeGrafter"/>
</dbReference>
<name>A0A099T2A1_METMT</name>
<accession>A0A099T2A1</accession>
<dbReference type="PANTHER" id="PTHR31332:SF0">
    <property type="entry name" value="7-HYDROXYMETHYL CHLOROPHYLL A REDUCTASE, CHLOROPLASTIC"/>
    <property type="match status" value="1"/>
</dbReference>
<dbReference type="Proteomes" id="UP000029859">
    <property type="component" value="Unassembled WGS sequence"/>
</dbReference>
<gene>
    <name evidence="2" type="ORF">LI82_11240</name>
</gene>
<protein>
    <recommendedName>
        <fullName evidence="1">4Fe-4S ferredoxin-type domain-containing protein</fullName>
    </recommendedName>
</protein>
<dbReference type="InterPro" id="IPR045220">
    <property type="entry name" value="FRHB/FDHB/HCAR-like"/>
</dbReference>
<reference evidence="2 3" key="1">
    <citation type="submission" date="2014-09" db="EMBL/GenBank/DDBJ databases">
        <title>Draft genome sequence of an obligately methylotrophic methanogen, Methanococcoides methylutens, isolated from marine sediment.</title>
        <authorList>
            <person name="Guan Y."/>
            <person name="Ngugi D.K."/>
            <person name="Blom J."/>
            <person name="Ali S."/>
            <person name="Ferry J.G."/>
            <person name="Stingl U."/>
        </authorList>
    </citation>
    <scope>NUCLEOTIDE SEQUENCE [LARGE SCALE GENOMIC DNA]</scope>
    <source>
        <strain evidence="2 3">DSM 2657</strain>
    </source>
</reference>
<feature type="domain" description="4Fe-4S ferredoxin-type" evidence="1">
    <location>
        <begin position="10"/>
        <end position="39"/>
    </location>
</feature>
<comment type="caution">
    <text evidence="2">The sequence shown here is derived from an EMBL/GenBank/DDBJ whole genome shotgun (WGS) entry which is preliminary data.</text>
</comment>
<evidence type="ECO:0000259" key="1">
    <source>
        <dbReference type="PROSITE" id="PS51379"/>
    </source>
</evidence>
<dbReference type="InterPro" id="IPR017896">
    <property type="entry name" value="4Fe4S_Fe-S-bd"/>
</dbReference>
<dbReference type="RefSeq" id="WP_048195651.1">
    <property type="nucleotide sequence ID" value="NZ_CAAGSM010000001.1"/>
</dbReference>
<dbReference type="PROSITE" id="PS51379">
    <property type="entry name" value="4FE4S_FER_2"/>
    <property type="match status" value="1"/>
</dbReference>
<organism evidence="2 3">
    <name type="scientific">Methanococcoides methylutens</name>
    <dbReference type="NCBI Taxonomy" id="2226"/>
    <lineage>
        <taxon>Archaea</taxon>
        <taxon>Methanobacteriati</taxon>
        <taxon>Methanobacteriota</taxon>
        <taxon>Stenosarchaea group</taxon>
        <taxon>Methanomicrobia</taxon>
        <taxon>Methanosarcinales</taxon>
        <taxon>Methanosarcinaceae</taxon>
        <taxon>Methanococcoides</taxon>
    </lineage>
</organism>
<dbReference type="PANTHER" id="PTHR31332">
    <property type="entry name" value="7-HYDROXYMETHYL CHLOROPHYLL A REDUCTASE, CHLOROPLASTIC"/>
    <property type="match status" value="1"/>
</dbReference>
<dbReference type="InterPro" id="IPR017900">
    <property type="entry name" value="4Fe4S_Fe_S_CS"/>
</dbReference>
<sequence>MYEKNYNDLEDTVWHTGKCACCGACVAVCPANSLFFETGENSTHPMNDGYCKSAVDGVACGACYEVCPRTDERKIETIGNSIDIVAASANFDVEKKQSGGAVTAILMNALEQDLVDAVINVAEDPWSLKPRSTIITSSEMITKQAGSRYNWWVPLLSALKEAVITKKYRNIAIVGVPCVVQAISEMRKSEHDLIRPFRDSIRLMIGLFCTETFDYEKMVEGKFKKELGIDPWQIRRLDIPGKLEITTDNGEIHTIPLSELDDCIRPGCAICADLTSLDADISAGSIGSPQGQTTLIIRTPVGNKFFMSAVDDGKLVVSDNVDLKPIEALANKKAKRRE</sequence>
<dbReference type="EMBL" id="JRHO01000014">
    <property type="protein sequence ID" value="KGK98283.1"/>
    <property type="molecule type" value="Genomic_DNA"/>
</dbReference>
<dbReference type="AlphaFoldDB" id="A0A099T2A1"/>
<dbReference type="SUPFAM" id="SSF54862">
    <property type="entry name" value="4Fe-4S ferredoxins"/>
    <property type="match status" value="1"/>
</dbReference>
<dbReference type="InterPro" id="IPR007525">
    <property type="entry name" value="FrhB_FdhB_C"/>
</dbReference>
<dbReference type="Pfam" id="PF04432">
    <property type="entry name" value="FrhB_FdhB_C"/>
    <property type="match status" value="1"/>
</dbReference>
<dbReference type="InterPro" id="IPR007516">
    <property type="entry name" value="Co_F420_Hydgase/DH_bsu_N"/>
</dbReference>
<evidence type="ECO:0000313" key="2">
    <source>
        <dbReference type="EMBL" id="KGK98283.1"/>
    </source>
</evidence>
<proteinExistence type="predicted"/>
<dbReference type="OrthoDB" id="38261at2157"/>
<dbReference type="PROSITE" id="PS00198">
    <property type="entry name" value="4FE4S_FER_1"/>
    <property type="match status" value="1"/>
</dbReference>
<evidence type="ECO:0000313" key="3">
    <source>
        <dbReference type="Proteomes" id="UP000029859"/>
    </source>
</evidence>
<dbReference type="Gene3D" id="3.30.70.20">
    <property type="match status" value="1"/>
</dbReference>